<keyword evidence="1" id="KW-1133">Transmembrane helix</keyword>
<dbReference type="AlphaFoldDB" id="A0A3Q3FHI1"/>
<sequence>MGLEELLQQAQPHYGTAALVTGAACGVGALIVLLQKFNNHQKTKEKIRRARARRDESLPSHDDSALILTLSLSELTKQLMNLLSCFLCSLPTDSDVNKKLNCCTEILVDSFDQLQTVPNKKGLLYGVPVSSSGGEGALIGGGGSVLGLGTDIGGSIRIPSSFCGISGFKPTVGRLR</sequence>
<dbReference type="InterPro" id="IPR036928">
    <property type="entry name" value="AS_sf"/>
</dbReference>
<dbReference type="PANTHER" id="PTHR45847">
    <property type="entry name" value="FATTY ACID AMIDE HYDROLASE"/>
    <property type="match status" value="1"/>
</dbReference>
<dbReference type="Pfam" id="PF01425">
    <property type="entry name" value="Amidase"/>
    <property type="match status" value="1"/>
</dbReference>
<dbReference type="SUPFAM" id="SSF75304">
    <property type="entry name" value="Amidase signature (AS) enzymes"/>
    <property type="match status" value="1"/>
</dbReference>
<protein>
    <recommendedName>
        <fullName evidence="2">Amidase domain-containing protein</fullName>
    </recommendedName>
</protein>
<dbReference type="GO" id="GO:0004040">
    <property type="term" value="F:amidase activity"/>
    <property type="evidence" value="ECO:0007669"/>
    <property type="project" value="TreeGrafter"/>
</dbReference>
<evidence type="ECO:0000313" key="4">
    <source>
        <dbReference type="Proteomes" id="UP000261660"/>
    </source>
</evidence>
<accession>A0A3Q3FHI1</accession>
<evidence type="ECO:0000259" key="2">
    <source>
        <dbReference type="Pfam" id="PF01425"/>
    </source>
</evidence>
<dbReference type="InterPro" id="IPR023631">
    <property type="entry name" value="Amidase_dom"/>
</dbReference>
<dbReference type="InterPro" id="IPR052096">
    <property type="entry name" value="Endocannabinoid_amidase"/>
</dbReference>
<feature type="domain" description="Amidase" evidence="2">
    <location>
        <begin position="130"/>
        <end position="175"/>
    </location>
</feature>
<name>A0A3Q3FHI1_9LABR</name>
<keyword evidence="1" id="KW-0472">Membrane</keyword>
<feature type="transmembrane region" description="Helical" evidence="1">
    <location>
        <begin position="12"/>
        <end position="34"/>
    </location>
</feature>
<evidence type="ECO:0000313" key="3">
    <source>
        <dbReference type="Ensembl" id="ENSLBEP00000018959.1"/>
    </source>
</evidence>
<evidence type="ECO:0000256" key="1">
    <source>
        <dbReference type="SAM" id="Phobius"/>
    </source>
</evidence>
<dbReference type="Ensembl" id="ENSLBET00000019988.1">
    <property type="protein sequence ID" value="ENSLBEP00000018959.1"/>
    <property type="gene ID" value="ENSLBEG00000014571.1"/>
</dbReference>
<reference evidence="3" key="1">
    <citation type="submission" date="2025-08" db="UniProtKB">
        <authorList>
            <consortium name="Ensembl"/>
        </authorList>
    </citation>
    <scope>IDENTIFICATION</scope>
</reference>
<dbReference type="GO" id="GO:0009062">
    <property type="term" value="P:fatty acid catabolic process"/>
    <property type="evidence" value="ECO:0007669"/>
    <property type="project" value="TreeGrafter"/>
</dbReference>
<dbReference type="InParanoid" id="A0A3Q3FHI1"/>
<dbReference type="GO" id="GO:0017064">
    <property type="term" value="F:fatty acid amide hydrolase activity"/>
    <property type="evidence" value="ECO:0007669"/>
    <property type="project" value="TreeGrafter"/>
</dbReference>
<proteinExistence type="predicted"/>
<organism evidence="3 4">
    <name type="scientific">Labrus bergylta</name>
    <name type="common">ballan wrasse</name>
    <dbReference type="NCBI Taxonomy" id="56723"/>
    <lineage>
        <taxon>Eukaryota</taxon>
        <taxon>Metazoa</taxon>
        <taxon>Chordata</taxon>
        <taxon>Craniata</taxon>
        <taxon>Vertebrata</taxon>
        <taxon>Euteleostomi</taxon>
        <taxon>Actinopterygii</taxon>
        <taxon>Neopterygii</taxon>
        <taxon>Teleostei</taxon>
        <taxon>Neoteleostei</taxon>
        <taxon>Acanthomorphata</taxon>
        <taxon>Eupercaria</taxon>
        <taxon>Labriformes</taxon>
        <taxon>Labridae</taxon>
        <taxon>Labrus</taxon>
    </lineage>
</organism>
<keyword evidence="1" id="KW-0812">Transmembrane</keyword>
<dbReference type="STRING" id="56723.ENSLBEP00000018959"/>
<dbReference type="Gene3D" id="3.90.1300.10">
    <property type="entry name" value="Amidase signature (AS) domain"/>
    <property type="match status" value="2"/>
</dbReference>
<dbReference type="PANTHER" id="PTHR45847:SF6">
    <property type="entry name" value="FATTY ACID AMIDE HYDROLASE"/>
    <property type="match status" value="1"/>
</dbReference>
<keyword evidence="4" id="KW-1185">Reference proteome</keyword>
<reference evidence="3" key="2">
    <citation type="submission" date="2025-09" db="UniProtKB">
        <authorList>
            <consortium name="Ensembl"/>
        </authorList>
    </citation>
    <scope>IDENTIFICATION</scope>
</reference>
<dbReference type="Proteomes" id="UP000261660">
    <property type="component" value="Unplaced"/>
</dbReference>